<keyword evidence="7" id="KW-0482">Metalloprotease</keyword>
<accession>A0A7K0K467</accession>
<evidence type="ECO:0000256" key="6">
    <source>
        <dbReference type="ARBA" id="ARBA00022833"/>
    </source>
</evidence>
<feature type="domain" description="Peptidase M13 C-terminal" evidence="8">
    <location>
        <begin position="454"/>
        <end position="664"/>
    </location>
</feature>
<evidence type="ECO:0000256" key="2">
    <source>
        <dbReference type="ARBA" id="ARBA00007357"/>
    </source>
</evidence>
<evidence type="ECO:0000313" key="11">
    <source>
        <dbReference type="Proteomes" id="UP000442535"/>
    </source>
</evidence>
<dbReference type="InterPro" id="IPR018497">
    <property type="entry name" value="Peptidase_M13_C"/>
</dbReference>
<evidence type="ECO:0000256" key="7">
    <source>
        <dbReference type="ARBA" id="ARBA00023049"/>
    </source>
</evidence>
<sequence>MTKNPLLGSLEPADFDENIRPQDDLYRYVNGKWLETHEIPADRASDGSFYTLAETAEKQVRAIIEDCLSGSIEGELARKVASLYGAFMDEAAVEKDSGPSLKRLWEPLGVATSKEDLRDLWARTWKSGTYDGFFGMGIDIDLNNPERYVNYFGQDGLGLPERAYYLEDKHGEILAQYRDHVAKMMEMAGFVGGGDAASTAAKTIVDFETEIAKLHWDNVKTRDTDATNNPMDWEEISVKMPAFGLDAWREASGLPDKMFEEVNVGMPDFFENMDSLWDSTPVEALRLWMAWHALNGQVSLLSAELVEADFDFFGRKLAGKEQLRDRWKRGVSLASSVMGEALGELYVARHFPPEAKEKMGRLVDNLIAAYRESIGSLDWMGPETREKALEKMSLFTPKIGYPDKWRDYSKLDVSAPTLVEKVASASVFGSDFWIEKLGGPVDHTIWHMTPQTVNAYYNPTDNEIVFPAGILQPPFFDVNADPAVNYGSIGAVIGHEIGHGFDDQGAKFDGHGKVENWWTEADLAEFEKRTHALIDQYDAFVPRGLPEEFHVNGALTIGENIGDLGGLDIAWKAYLLELRSQGIEDPADAPVIEGLSAAERFFLSWALSWQNKVRPEMAKQLIAIDPHSPAEFRCNGVVANLDLFVDTFGVKPGDELWLEPEKRVRIW</sequence>
<dbReference type="Gene3D" id="3.40.390.10">
    <property type="entry name" value="Collagenase (Catalytic Domain)"/>
    <property type="match status" value="1"/>
</dbReference>
<evidence type="ECO:0000256" key="5">
    <source>
        <dbReference type="ARBA" id="ARBA00022801"/>
    </source>
</evidence>
<evidence type="ECO:0000256" key="3">
    <source>
        <dbReference type="ARBA" id="ARBA00022670"/>
    </source>
</evidence>
<evidence type="ECO:0000313" key="10">
    <source>
        <dbReference type="EMBL" id="MST50229.1"/>
    </source>
</evidence>
<evidence type="ECO:0000259" key="8">
    <source>
        <dbReference type="Pfam" id="PF01431"/>
    </source>
</evidence>
<evidence type="ECO:0000256" key="4">
    <source>
        <dbReference type="ARBA" id="ARBA00022723"/>
    </source>
</evidence>
<evidence type="ECO:0000259" key="9">
    <source>
        <dbReference type="Pfam" id="PF05649"/>
    </source>
</evidence>
<dbReference type="Pfam" id="PF01431">
    <property type="entry name" value="Peptidase_M13"/>
    <property type="match status" value="1"/>
</dbReference>
<feature type="domain" description="Peptidase M13 N-terminal" evidence="9">
    <location>
        <begin position="21"/>
        <end position="402"/>
    </location>
</feature>
<dbReference type="InterPro" id="IPR042089">
    <property type="entry name" value="Peptidase_M13_dom_2"/>
</dbReference>
<dbReference type="GO" id="GO:0005886">
    <property type="term" value="C:plasma membrane"/>
    <property type="evidence" value="ECO:0007669"/>
    <property type="project" value="TreeGrafter"/>
</dbReference>
<dbReference type="PANTHER" id="PTHR11733:SF167">
    <property type="entry name" value="FI17812P1-RELATED"/>
    <property type="match status" value="1"/>
</dbReference>
<dbReference type="Proteomes" id="UP000442535">
    <property type="component" value="Unassembled WGS sequence"/>
</dbReference>
<keyword evidence="5" id="KW-0378">Hydrolase</keyword>
<dbReference type="Pfam" id="PF05649">
    <property type="entry name" value="Peptidase_M13_N"/>
    <property type="match status" value="1"/>
</dbReference>
<keyword evidence="4" id="KW-0479">Metal-binding</keyword>
<comment type="similarity">
    <text evidence="2">Belongs to the peptidase M13 family.</text>
</comment>
<organism evidence="10 11">
    <name type="scientific">Mobiluncus porci</name>
    <dbReference type="NCBI Taxonomy" id="2652278"/>
    <lineage>
        <taxon>Bacteria</taxon>
        <taxon>Bacillati</taxon>
        <taxon>Actinomycetota</taxon>
        <taxon>Actinomycetes</taxon>
        <taxon>Actinomycetales</taxon>
        <taxon>Actinomycetaceae</taxon>
        <taxon>Mobiluncus</taxon>
    </lineage>
</organism>
<dbReference type="InterPro" id="IPR024079">
    <property type="entry name" value="MetalloPept_cat_dom_sf"/>
</dbReference>
<dbReference type="CDD" id="cd08662">
    <property type="entry name" value="M13"/>
    <property type="match status" value="1"/>
</dbReference>
<keyword evidence="6" id="KW-0862">Zinc</keyword>
<dbReference type="RefSeq" id="WP_154545675.1">
    <property type="nucleotide sequence ID" value="NZ_VUMY01000015.1"/>
</dbReference>
<gene>
    <name evidence="10" type="ORF">FYJ63_08310</name>
</gene>
<dbReference type="GO" id="GO:0004222">
    <property type="term" value="F:metalloendopeptidase activity"/>
    <property type="evidence" value="ECO:0007669"/>
    <property type="project" value="InterPro"/>
</dbReference>
<proteinExistence type="inferred from homology"/>
<dbReference type="GO" id="GO:0016485">
    <property type="term" value="P:protein processing"/>
    <property type="evidence" value="ECO:0007669"/>
    <property type="project" value="TreeGrafter"/>
</dbReference>
<evidence type="ECO:0000256" key="1">
    <source>
        <dbReference type="ARBA" id="ARBA00001947"/>
    </source>
</evidence>
<dbReference type="PROSITE" id="PS51885">
    <property type="entry name" value="NEPRILYSIN"/>
    <property type="match status" value="1"/>
</dbReference>
<reference evidence="10 11" key="1">
    <citation type="submission" date="2019-08" db="EMBL/GenBank/DDBJ databases">
        <title>In-depth cultivation of the pig gut microbiome towards novel bacterial diversity and tailored functional studies.</title>
        <authorList>
            <person name="Wylensek D."/>
            <person name="Hitch T.C.A."/>
            <person name="Clavel T."/>
        </authorList>
    </citation>
    <scope>NUCLEOTIDE SEQUENCE [LARGE SCALE GENOMIC DNA]</scope>
    <source>
        <strain evidence="10 11">RF-GAM-744-WT-7</strain>
    </source>
</reference>
<name>A0A7K0K467_9ACTO</name>
<dbReference type="InterPro" id="IPR000718">
    <property type="entry name" value="Peptidase_M13"/>
</dbReference>
<dbReference type="PRINTS" id="PR00786">
    <property type="entry name" value="NEPRILYSIN"/>
</dbReference>
<dbReference type="PANTHER" id="PTHR11733">
    <property type="entry name" value="ZINC METALLOPROTEASE FAMILY M13 NEPRILYSIN-RELATED"/>
    <property type="match status" value="1"/>
</dbReference>
<keyword evidence="11" id="KW-1185">Reference proteome</keyword>
<dbReference type="Gene3D" id="1.10.1380.10">
    <property type="entry name" value="Neutral endopeptidase , domain2"/>
    <property type="match status" value="1"/>
</dbReference>
<dbReference type="EMBL" id="VUMY01000015">
    <property type="protein sequence ID" value="MST50229.1"/>
    <property type="molecule type" value="Genomic_DNA"/>
</dbReference>
<protein>
    <submittedName>
        <fullName evidence="10">Peptidase M13</fullName>
    </submittedName>
</protein>
<dbReference type="InterPro" id="IPR008753">
    <property type="entry name" value="Peptidase_M13_N"/>
</dbReference>
<keyword evidence="3" id="KW-0645">Protease</keyword>
<comment type="caution">
    <text evidence="10">The sequence shown here is derived from an EMBL/GenBank/DDBJ whole genome shotgun (WGS) entry which is preliminary data.</text>
</comment>
<dbReference type="AlphaFoldDB" id="A0A7K0K467"/>
<dbReference type="GO" id="GO:0046872">
    <property type="term" value="F:metal ion binding"/>
    <property type="evidence" value="ECO:0007669"/>
    <property type="project" value="UniProtKB-KW"/>
</dbReference>
<dbReference type="SUPFAM" id="SSF55486">
    <property type="entry name" value="Metalloproteases ('zincins'), catalytic domain"/>
    <property type="match status" value="1"/>
</dbReference>
<comment type="cofactor">
    <cofactor evidence="1">
        <name>Zn(2+)</name>
        <dbReference type="ChEBI" id="CHEBI:29105"/>
    </cofactor>
</comment>